<proteinExistence type="predicted"/>
<dbReference type="Proteomes" id="UP000184275">
    <property type="component" value="Unassembled WGS sequence"/>
</dbReference>
<protein>
    <submittedName>
        <fullName evidence="1">Uncharacterized protein</fullName>
    </submittedName>
</protein>
<gene>
    <name evidence="1" type="ORF">SAMN05720469_11744</name>
</gene>
<accession>A0A1M6V9J5</accession>
<reference evidence="2" key="1">
    <citation type="submission" date="2016-11" db="EMBL/GenBank/DDBJ databases">
        <authorList>
            <person name="Varghese N."/>
            <person name="Submissions S."/>
        </authorList>
    </citation>
    <scope>NUCLEOTIDE SEQUENCE [LARGE SCALE GENOMIC DNA]</scope>
    <source>
        <strain evidence="2">UWOS</strain>
    </source>
</reference>
<evidence type="ECO:0000313" key="1">
    <source>
        <dbReference type="EMBL" id="SHK77986.1"/>
    </source>
</evidence>
<sequence>MGISWRILHNFQNFFNMELFSIQTKNRYAKASVFTKNESLFGTKIPFDVERSLQTETPAGIPFPNKKSIPEQAFPCRIRAPVSKQAFSLKQEAFRRLLHASSPVAQIFKRRACPHPSHGGASVHFSNAANKITERCRKRR</sequence>
<evidence type="ECO:0000313" key="2">
    <source>
        <dbReference type="Proteomes" id="UP000184275"/>
    </source>
</evidence>
<dbReference type="EMBL" id="FRAW01000017">
    <property type="protein sequence ID" value="SHK77986.1"/>
    <property type="molecule type" value="Genomic_DNA"/>
</dbReference>
<keyword evidence="2" id="KW-1185">Reference proteome</keyword>
<organism evidence="1 2">
    <name type="scientific">Fibrobacter intestinalis</name>
    <dbReference type="NCBI Taxonomy" id="28122"/>
    <lineage>
        <taxon>Bacteria</taxon>
        <taxon>Pseudomonadati</taxon>
        <taxon>Fibrobacterota</taxon>
        <taxon>Fibrobacteria</taxon>
        <taxon>Fibrobacterales</taxon>
        <taxon>Fibrobacteraceae</taxon>
        <taxon>Fibrobacter</taxon>
    </lineage>
</organism>
<name>A0A1M6V9J5_9BACT</name>
<dbReference type="AlphaFoldDB" id="A0A1M6V9J5"/>